<comment type="subcellular location">
    <subcellularLocation>
        <location evidence="1">Secreted</location>
        <location evidence="1">Cell wall</location>
    </subcellularLocation>
</comment>
<dbReference type="RefSeq" id="WP_102754578.1">
    <property type="nucleotide sequence ID" value="NZ_CP025791.1"/>
</dbReference>
<dbReference type="SUPFAM" id="SSF52058">
    <property type="entry name" value="L domain-like"/>
    <property type="match status" value="6"/>
</dbReference>
<feature type="domain" description="PKD" evidence="6">
    <location>
        <begin position="747"/>
        <end position="832"/>
    </location>
</feature>
<evidence type="ECO:0000259" key="6">
    <source>
        <dbReference type="PROSITE" id="PS50093"/>
    </source>
</evidence>
<dbReference type="NCBIfam" id="TIGR04183">
    <property type="entry name" value="Por_Secre_tail"/>
    <property type="match status" value="1"/>
</dbReference>
<evidence type="ECO:0000256" key="5">
    <source>
        <dbReference type="ARBA" id="ARBA00023180"/>
    </source>
</evidence>
<dbReference type="OrthoDB" id="1186368at2"/>
<dbReference type="Pfam" id="PF18962">
    <property type="entry name" value="Por_Secre_tail"/>
    <property type="match status" value="1"/>
</dbReference>
<dbReference type="InterPro" id="IPR022409">
    <property type="entry name" value="PKD/Chitinase_dom"/>
</dbReference>
<dbReference type="InterPro" id="IPR035986">
    <property type="entry name" value="PKD_dom_sf"/>
</dbReference>
<dbReference type="KEGG" id="fek:C1H87_04005"/>
<sequence length="2744" mass="301095">MKKIILFTFFTFNVISLFSQTNLTLQYEACTNCQNNYPTYGNVSNMKSSDISSDFGRREGNSRWHAGLDVSPAGLDDDLGYHLKSLVSGKIVKIQRNGYKYIVIEDESPQRIPPPRHFAYGHIFEDTNSSNRVGDMYLTSLSHGSNTYSAIIYDPLKSSGRAPYCLTDAPLPPNNGPHSYSLNFSRPVGDGRGTIVFNHANQNIKNRVNAGDIIAPIGNSGGRRYSAHLHLYSLVDPGVTNLLGKGNTKDPLEYIIHDEPTYTPNISDVRNENNIYPNGPYFGKIDFKVEVDWNGTKVNNSNLKYSNAVLDLNDVEVQIRRSGQEDYELLQGAYFKSIISNGARVVAPYDIRYPSHDNPSGNVTGGDPARTSTNGPLYYGTGPGVDIAQKKTTNKYKAGFGDHEKTGIVGQSYGSNSTYNPKEVYFFNDYHTKIRVDDSLGRNNAKLARYNGEARYPDGNYNLRTLVRTVNLRETKSNPVDITIDNFKPYIEKVAVFTKPVFGPELKVYEGTWSWDPVEPISGLRFDANTNLISGLVNSLRIEIQASEPIINTSLTIQGFPVNLQTTSIDQKTYTYVVNSNQINFNGDIKLDIQANDFAGNTLLTPNSDFINEREIPIHQSNGTWSGAIPQGTDSRHSFKLQNSCTNPKAKNRKSSDCIDVDFSYNPNQNITVNQENQFTADVSGGTGELRYTWDFGDGSTSTFKNPKYTYNKTDVYSVTLTVTDATGDVAIVKEIPVYDNGNVSTTGLQLISDITQGLPPLTVQFGVRASKNITNYDWYFRKGDFSSDKETSTEKNPTVTYDEFGAYDVSLTVTYEDGTQEEITEHNYIKVDPPLPPFSIEIESACNNNDYINNVNPCTNDYAVGGMIHFTADDAFGSFGIPQTWEWDFGNGNTATTSGIVSTVNNSFSSGGEKTITVTCINKDGQTATATKEIYVRDPTPSIESNFIIANNVHTISSGPTTFTDNSITKNIAPESLLYYWDFGVGAYPKTANTKGPHSVCYENDATPDKKQVSLTVSADVNINGQNKTISNHYTNKDAVYVEANTSHFECGKGCEINIQDLSVDKINKQGTPAIYLSERPTLYIKMPASGCNLGWYIVDKNNNDNIVASRTYEPPGNGNPEGAQDCYYAARNVGDQWFCIQEGQGTGIPFYNYRQVKTLELAPYIRERVKSSGEKYPIELDLEIYIRDITNVNDGKKFRITTIIDNPSLDIPSDQNICLDTETELWPDKIQNPKEEYHWTAKDVSHLEYLSTINAPNPIFKSDKRGVYTYTLTVRNIETDYTYSKDIVINVDRPEYKDRVIYTTVNTSVDLTDSAFLVSSGFGSELRHSWSTINHLTIGQSGYASFNTDKPGTYSYTLAVSDDVCATKTTSKITVVVNTQNYCNSLNVYKGDFEVNNQSDVETINQYCEIKGMLFINMSSSLTELKGLNNIKIVRGDVFIVGDTDYNGLYDFQDALQSLETVGSLTIVDCKGFGKGFSSLRTVVGSFDFVRNNGLAVDMFDKLKFADEIGISDNEIDGDISLHSLSATSNLLIVRNKVGQINDFNKLATIGEIAIVDNIGLSNISGFKLIDKIEGNLIIKGNSTLNSIGIPSLRSVKGDFRIIENLSLTTLSGLGNSLSFIFGELSLFGNTSLTNACALSSILEEQRRVGSHVIDIRNNTEFTNSVNAIIDACDYQGCIYRGDLVLNSQAAIDNFRYCKIEGSLTISQGENSTIENLLGLSSLLEVTHDFKIIGNANLNSLSGLSNLNTIGGMLVITENDLGLSDGCYILHVLEDQGAIGGNITLDNNQGLIYDLPLIQNVCSGGDCMPSTTSTIYLRNQDDVDRFDYCEVESLIVDNEFGLPITNLRGLSSLKRIKNLEIRNCRSLRRQTIQLDNLELVENQLTIENNHSPYNSVSGAKWIMIPNLKFAKSISIQNNNVLEFIDIKSFENTQVENLILKGNKKLKDACGIANILNNNPSINTIIENNGTNTSNSVTIIDTCNNICIYNGDIVSSKQVNVQKFNYCEINGNLTIGGTAAASSDIIDITPLSSLKRISGDLIIQYNDNLTTLDGLRNLEFVGGQIRIVNNNKLTSLRDLSNINEIKKNLTILNNLNLSSISGFSGLSRIGGTFSIGGNNLENLHGLDNLYTIGGRFLLYQSNLSNLDGLSRLIFIGNAIQIIDNPLLNNVDGLTGITSISGSIGNLDIVNNPGLEQLNGLSNIISVNGNLDISNNTRLQNACGISQLIDNEGYSVKGTITIASNDVTTSLIQDILDNCADCKIYDNGNYLIDSQEDINTFEYCEITGNLTIEEAVPGNITDLSGLSKLETLGGGLYIKNNTSITDLDGLNKLTAINGSLELSKNAILANIDGLSSVETITGNMVIYGNKKITSLKAFNALTTLSGNLNLLGNEGLTNLDGFINLKQIGGFLEIKGHRNMSSFTGFGNLTTIGTDLRVIGNDLLNLNGLVNLKEVKGNLELTNNFKLSEIHVLSNIASIKELRVVNNNLTDLSGFSGLKDVGAIVLNNCDITNLDDLSNLTSLNNRLVLYNNKNLESISGVSNALNASVVLVAIGGNASLVSLSGLEKLERITAFLAIYDNPKLKNLDALRNVKSIVKTLQLTNNKSLTNACGILQLVANNTAVGGTTTIHTNSTNTSSAPDIIDFCGSKVSSRSIGVLNSDIDIKSGNKIRLYPNPVNNELHIESDQTILGISIYNYIGQTIYQKMNTSVNTFTISDIKYQSGIYFVKINTSKRSTVKKIVVE</sequence>
<dbReference type="CDD" id="cd00146">
    <property type="entry name" value="PKD"/>
    <property type="match status" value="3"/>
</dbReference>
<dbReference type="InterPro" id="IPR032675">
    <property type="entry name" value="LRR_dom_sf"/>
</dbReference>
<dbReference type="PROSITE" id="PS50093">
    <property type="entry name" value="PKD"/>
    <property type="match status" value="3"/>
</dbReference>
<dbReference type="SUPFAM" id="SSF49299">
    <property type="entry name" value="PKD domain"/>
    <property type="match status" value="3"/>
</dbReference>
<evidence type="ECO:0000256" key="1">
    <source>
        <dbReference type="ARBA" id="ARBA00004191"/>
    </source>
</evidence>
<name>A0A2K9PLG5_9FLAO</name>
<evidence type="ECO:0000256" key="4">
    <source>
        <dbReference type="ARBA" id="ARBA00022729"/>
    </source>
</evidence>
<dbReference type="Gene3D" id="3.80.20.20">
    <property type="entry name" value="Receptor L-domain"/>
    <property type="match status" value="5"/>
</dbReference>
<dbReference type="GO" id="GO:0030313">
    <property type="term" value="C:cell envelope"/>
    <property type="evidence" value="ECO:0007669"/>
    <property type="project" value="UniProtKB-SubCell"/>
</dbReference>
<dbReference type="PANTHER" id="PTHR31018:SF3">
    <property type="entry name" value="RECEPTOR PROTEIN-TYROSINE KINASE"/>
    <property type="match status" value="1"/>
</dbReference>
<evidence type="ECO:0000313" key="8">
    <source>
        <dbReference type="Proteomes" id="UP000235826"/>
    </source>
</evidence>
<dbReference type="InterPro" id="IPR001611">
    <property type="entry name" value="Leu-rich_rpt"/>
</dbReference>
<keyword evidence="4" id="KW-0732">Signal</keyword>
<dbReference type="InterPro" id="IPR026444">
    <property type="entry name" value="Secre_tail"/>
</dbReference>
<reference evidence="7 8" key="1">
    <citation type="submission" date="2018-01" db="EMBL/GenBank/DDBJ databases">
        <title>Complete genome sequence of Flavivirga eckloniae ECD14 isolated from seaweed Ecklonia cava.</title>
        <authorList>
            <person name="Lee J.H."/>
            <person name="Baik K.S."/>
            <person name="Seong C.N."/>
        </authorList>
    </citation>
    <scope>NUCLEOTIDE SEQUENCE [LARGE SCALE GENOMIC DNA]</scope>
    <source>
        <strain evidence="7 8">ECD14</strain>
    </source>
</reference>
<dbReference type="Gene3D" id="2.70.70.10">
    <property type="entry name" value="Glucose Permease (Domain IIA)"/>
    <property type="match status" value="1"/>
</dbReference>
<evidence type="ECO:0000313" key="7">
    <source>
        <dbReference type="EMBL" id="AUP77919.1"/>
    </source>
</evidence>
<proteinExistence type="predicted"/>
<dbReference type="InterPro" id="IPR036941">
    <property type="entry name" value="Rcpt_L-dom_sf"/>
</dbReference>
<dbReference type="Pfam" id="PF18911">
    <property type="entry name" value="PKD_4"/>
    <property type="match status" value="2"/>
</dbReference>
<dbReference type="Gene3D" id="3.80.10.10">
    <property type="entry name" value="Ribonuclease Inhibitor"/>
    <property type="match status" value="1"/>
</dbReference>
<protein>
    <recommendedName>
        <fullName evidence="6">PKD domain-containing protein</fullName>
    </recommendedName>
</protein>
<dbReference type="PROSITE" id="PS51450">
    <property type="entry name" value="LRR"/>
    <property type="match status" value="1"/>
</dbReference>
<keyword evidence="8" id="KW-1185">Reference proteome</keyword>
<dbReference type="Proteomes" id="UP000235826">
    <property type="component" value="Chromosome"/>
</dbReference>
<dbReference type="Pfam" id="PF01030">
    <property type="entry name" value="Recep_L_domain"/>
    <property type="match status" value="1"/>
</dbReference>
<accession>A0A2K9PLG5</accession>
<keyword evidence="3" id="KW-0964">Secreted</keyword>
<dbReference type="PANTHER" id="PTHR31018">
    <property type="entry name" value="SPORULATION-SPECIFIC PROTEIN-RELATED"/>
    <property type="match status" value="1"/>
</dbReference>
<feature type="domain" description="PKD" evidence="6">
    <location>
        <begin position="881"/>
        <end position="944"/>
    </location>
</feature>
<dbReference type="Gene3D" id="2.60.40.10">
    <property type="entry name" value="Immunoglobulins"/>
    <property type="match status" value="3"/>
</dbReference>
<evidence type="ECO:0000256" key="2">
    <source>
        <dbReference type="ARBA" id="ARBA00022512"/>
    </source>
</evidence>
<dbReference type="InterPro" id="IPR000601">
    <property type="entry name" value="PKD_dom"/>
</dbReference>
<dbReference type="InterPro" id="IPR011055">
    <property type="entry name" value="Dup_hybrid_motif"/>
</dbReference>
<gene>
    <name evidence="7" type="ORF">C1H87_04005</name>
</gene>
<evidence type="ECO:0000256" key="3">
    <source>
        <dbReference type="ARBA" id="ARBA00022525"/>
    </source>
</evidence>
<organism evidence="7 8">
    <name type="scientific">Flavivirga eckloniae</name>
    <dbReference type="NCBI Taxonomy" id="1803846"/>
    <lineage>
        <taxon>Bacteria</taxon>
        <taxon>Pseudomonadati</taxon>
        <taxon>Bacteroidota</taxon>
        <taxon>Flavobacteriia</taxon>
        <taxon>Flavobacteriales</taxon>
        <taxon>Flavobacteriaceae</taxon>
        <taxon>Flavivirga</taxon>
    </lineage>
</organism>
<keyword evidence="2" id="KW-0134">Cell wall</keyword>
<keyword evidence="5" id="KW-0325">Glycoprotein</keyword>
<dbReference type="InterPro" id="IPR051648">
    <property type="entry name" value="CWI-Assembly_Regulator"/>
</dbReference>
<dbReference type="EMBL" id="CP025791">
    <property type="protein sequence ID" value="AUP77919.1"/>
    <property type="molecule type" value="Genomic_DNA"/>
</dbReference>
<dbReference type="SMART" id="SM00089">
    <property type="entry name" value="PKD"/>
    <property type="match status" value="4"/>
</dbReference>
<dbReference type="InterPro" id="IPR013783">
    <property type="entry name" value="Ig-like_fold"/>
</dbReference>
<feature type="domain" description="PKD" evidence="6">
    <location>
        <begin position="672"/>
        <end position="738"/>
    </location>
</feature>
<dbReference type="InterPro" id="IPR000494">
    <property type="entry name" value="Rcpt_L-dom"/>
</dbReference>